<organism evidence="3 4">
    <name type="scientific">Lophiotrema nucula</name>
    <dbReference type="NCBI Taxonomy" id="690887"/>
    <lineage>
        <taxon>Eukaryota</taxon>
        <taxon>Fungi</taxon>
        <taxon>Dikarya</taxon>
        <taxon>Ascomycota</taxon>
        <taxon>Pezizomycotina</taxon>
        <taxon>Dothideomycetes</taxon>
        <taxon>Pleosporomycetidae</taxon>
        <taxon>Pleosporales</taxon>
        <taxon>Lophiotremataceae</taxon>
        <taxon>Lophiotrema</taxon>
    </lineage>
</organism>
<feature type="compositionally biased region" description="Low complexity" evidence="1">
    <location>
        <begin position="726"/>
        <end position="742"/>
    </location>
</feature>
<feature type="region of interest" description="Disordered" evidence="1">
    <location>
        <begin position="438"/>
        <end position="461"/>
    </location>
</feature>
<feature type="transmembrane region" description="Helical" evidence="2">
    <location>
        <begin position="37"/>
        <end position="57"/>
    </location>
</feature>
<protein>
    <submittedName>
        <fullName evidence="3">Uncharacterized protein</fullName>
    </submittedName>
</protein>
<sequence>MSFCKTSFNCSACYRNATNSSIGATGCLTPLQANADIVGTGFLTGFLVIACITVWSLTQSYLSDSLPETYLTDLDRAVIASYQSFRPFATIKHALTALWQLYRWTRHMIPPKPQRRLAESLDKEKRMDIWIRFVVSLSDQQLCVGLAILVAATFNLCKLSVYELQVVNVLAWFASTTHLVTLDVIRQYLHEHGIVREIRVIAMIINLGLLMYNHTLIMLIPTWLDRKVPVGCIPKYRHILDIGDSIFTLAIVFSFLVYSYARRIIRLYTPPEKYGVQFGVSLASRSLGINRRFSPEESEECISRREMKRFLAIINHTPPTRSHDRRLLSQQRPTQFLFREYYQSAISNIPTTLYTLTYSLTQTMILRWRSGVVLAKEAKEMEFGQIMPLFLLALPLLTVVELYNETSKAKKAGLAFPSEDSLPNKVVLSFITRETTERTAVSDHDDDSLYRDPTPAPSINTPSKPHITIPLVGVAPEITDFYASKRMKGLLTILFSWHVSLLVFAGIITALRPDLRLRLAGNFALMLDAAFDAHAELRVYVATKSFYYHFQKSFMLRADADASIRAIPRRNSSTWSFTPSTQEATADIDEPESRSVVEAGHISPTTTQESESNRASLRSDQGSEAATQSRHSGEQARSLASSTPASDIEPPPPLDSIHNAIVRGVLAASPLANRSAPSTSDLERILESLGTPMNIRSKPQSLHTSSLSQSSEVSNKTTTVNESGHSRSPSESSSSSGLYYVSGGNGETPAGAPRIETTLDFGDAFDVQPPRRMDTEADIGLLFIK</sequence>
<feature type="compositionally biased region" description="Low complexity" evidence="1">
    <location>
        <begin position="700"/>
        <end position="714"/>
    </location>
</feature>
<reference evidence="3" key="1">
    <citation type="journal article" date="2020" name="Stud. Mycol.">
        <title>101 Dothideomycetes genomes: a test case for predicting lifestyles and emergence of pathogens.</title>
        <authorList>
            <person name="Haridas S."/>
            <person name="Albert R."/>
            <person name="Binder M."/>
            <person name="Bloem J."/>
            <person name="Labutti K."/>
            <person name="Salamov A."/>
            <person name="Andreopoulos B."/>
            <person name="Baker S."/>
            <person name="Barry K."/>
            <person name="Bills G."/>
            <person name="Bluhm B."/>
            <person name="Cannon C."/>
            <person name="Castanera R."/>
            <person name="Culley D."/>
            <person name="Daum C."/>
            <person name="Ezra D."/>
            <person name="Gonzalez J."/>
            <person name="Henrissat B."/>
            <person name="Kuo A."/>
            <person name="Liang C."/>
            <person name="Lipzen A."/>
            <person name="Lutzoni F."/>
            <person name="Magnuson J."/>
            <person name="Mondo S."/>
            <person name="Nolan M."/>
            <person name="Ohm R."/>
            <person name="Pangilinan J."/>
            <person name="Park H.-J."/>
            <person name="Ramirez L."/>
            <person name="Alfaro M."/>
            <person name="Sun H."/>
            <person name="Tritt A."/>
            <person name="Yoshinaga Y."/>
            <person name="Zwiers L.-H."/>
            <person name="Turgeon B."/>
            <person name="Goodwin S."/>
            <person name="Spatafora J."/>
            <person name="Crous P."/>
            <person name="Grigoriev I."/>
        </authorList>
    </citation>
    <scope>NUCLEOTIDE SEQUENCE</scope>
    <source>
        <strain evidence="3">CBS 627.86</strain>
    </source>
</reference>
<dbReference type="AlphaFoldDB" id="A0A6A5ZWY2"/>
<dbReference type="InterPro" id="IPR053018">
    <property type="entry name" value="Elsinochrome_Biosynth-Asso"/>
</dbReference>
<dbReference type="EMBL" id="ML977310">
    <property type="protein sequence ID" value="KAF2122888.1"/>
    <property type="molecule type" value="Genomic_DNA"/>
</dbReference>
<feature type="transmembrane region" description="Helical" evidence="2">
    <location>
        <begin position="386"/>
        <end position="403"/>
    </location>
</feature>
<feature type="region of interest" description="Disordered" evidence="1">
    <location>
        <begin position="575"/>
        <end position="656"/>
    </location>
</feature>
<accession>A0A6A5ZWY2</accession>
<proteinExistence type="predicted"/>
<keyword evidence="2" id="KW-1133">Transmembrane helix</keyword>
<feature type="compositionally biased region" description="Polar residues" evidence="1">
    <location>
        <begin position="575"/>
        <end position="584"/>
    </location>
</feature>
<evidence type="ECO:0000256" key="1">
    <source>
        <dbReference type="SAM" id="MobiDB-lite"/>
    </source>
</evidence>
<dbReference type="OrthoDB" id="5427664at2759"/>
<feature type="transmembrane region" description="Helical" evidence="2">
    <location>
        <begin position="490"/>
        <end position="511"/>
    </location>
</feature>
<evidence type="ECO:0000313" key="4">
    <source>
        <dbReference type="Proteomes" id="UP000799770"/>
    </source>
</evidence>
<evidence type="ECO:0000313" key="3">
    <source>
        <dbReference type="EMBL" id="KAF2122888.1"/>
    </source>
</evidence>
<feature type="compositionally biased region" description="Polar residues" evidence="1">
    <location>
        <begin position="603"/>
        <end position="630"/>
    </location>
</feature>
<name>A0A6A5ZWY2_9PLEO</name>
<gene>
    <name evidence="3" type="ORF">BDV96DRAFT_639445</name>
</gene>
<dbReference type="PANTHER" id="PTHR37577">
    <property type="entry name" value="INTEGRAL MEMBRANE PROTEIN"/>
    <property type="match status" value="1"/>
</dbReference>
<feature type="region of interest" description="Disordered" evidence="1">
    <location>
        <begin position="692"/>
        <end position="754"/>
    </location>
</feature>
<keyword evidence="4" id="KW-1185">Reference proteome</keyword>
<feature type="transmembrane region" description="Helical" evidence="2">
    <location>
        <begin position="236"/>
        <end position="258"/>
    </location>
</feature>
<keyword evidence="2" id="KW-0472">Membrane</keyword>
<feature type="transmembrane region" description="Helical" evidence="2">
    <location>
        <begin position="201"/>
        <end position="224"/>
    </location>
</feature>
<evidence type="ECO:0000256" key="2">
    <source>
        <dbReference type="SAM" id="Phobius"/>
    </source>
</evidence>
<dbReference type="PANTHER" id="PTHR37577:SF1">
    <property type="entry name" value="INTEGRAL MEMBRANE PROTEIN"/>
    <property type="match status" value="1"/>
</dbReference>
<feature type="compositionally biased region" description="Basic and acidic residues" evidence="1">
    <location>
        <begin position="438"/>
        <end position="450"/>
    </location>
</feature>
<dbReference type="Proteomes" id="UP000799770">
    <property type="component" value="Unassembled WGS sequence"/>
</dbReference>
<keyword evidence="2" id="KW-0812">Transmembrane</keyword>
<dbReference type="PROSITE" id="PS51257">
    <property type="entry name" value="PROKAR_LIPOPROTEIN"/>
    <property type="match status" value="1"/>
</dbReference>